<gene>
    <name evidence="2" type="ORF">OsJ_21860</name>
</gene>
<sequence length="172" mass="18678">MPLDLTLEREPIHRLTQSLVPLLSSLTNGRIASTSRLLHHHHATTAKSNASTTKSNNSLRYSSKPSYIPLLMLLHGNGSSGSRLLLLVGPLFPNRVTPFYGRGNEEDDGFDDHPCEEFGLVEVMGDPDAMSLCNLGLQKLQHRGKEGVGIVAIWGDGKLKSVTWLGLVADVG</sequence>
<evidence type="ECO:0000313" key="2">
    <source>
        <dbReference type="EMBL" id="EAZ37530.1"/>
    </source>
</evidence>
<proteinExistence type="predicted"/>
<dbReference type="AlphaFoldDB" id="A3BD91"/>
<accession>A3BD91</accession>
<reference evidence="2" key="1">
    <citation type="journal article" date="2005" name="PLoS Biol.">
        <title>The genomes of Oryza sativa: a history of duplications.</title>
        <authorList>
            <person name="Yu J."/>
            <person name="Wang J."/>
            <person name="Lin W."/>
            <person name="Li S."/>
            <person name="Li H."/>
            <person name="Zhou J."/>
            <person name="Ni P."/>
            <person name="Dong W."/>
            <person name="Hu S."/>
            <person name="Zeng C."/>
            <person name="Zhang J."/>
            <person name="Zhang Y."/>
            <person name="Li R."/>
            <person name="Xu Z."/>
            <person name="Li S."/>
            <person name="Li X."/>
            <person name="Zheng H."/>
            <person name="Cong L."/>
            <person name="Lin L."/>
            <person name="Yin J."/>
            <person name="Geng J."/>
            <person name="Li G."/>
            <person name="Shi J."/>
            <person name="Liu J."/>
            <person name="Lv H."/>
            <person name="Li J."/>
            <person name="Wang J."/>
            <person name="Deng Y."/>
            <person name="Ran L."/>
            <person name="Shi X."/>
            <person name="Wang X."/>
            <person name="Wu Q."/>
            <person name="Li C."/>
            <person name="Ren X."/>
            <person name="Wang J."/>
            <person name="Wang X."/>
            <person name="Li D."/>
            <person name="Liu D."/>
            <person name="Zhang X."/>
            <person name="Ji Z."/>
            <person name="Zhao W."/>
            <person name="Sun Y."/>
            <person name="Zhang Z."/>
            <person name="Bao J."/>
            <person name="Han Y."/>
            <person name="Dong L."/>
            <person name="Ji J."/>
            <person name="Chen P."/>
            <person name="Wu S."/>
            <person name="Liu J."/>
            <person name="Xiao Y."/>
            <person name="Bu D."/>
            <person name="Tan J."/>
            <person name="Yang L."/>
            <person name="Ye C."/>
            <person name="Zhang J."/>
            <person name="Xu J."/>
            <person name="Zhou Y."/>
            <person name="Yu Y."/>
            <person name="Zhang B."/>
            <person name="Zhuang S."/>
            <person name="Wei H."/>
            <person name="Liu B."/>
            <person name="Lei M."/>
            <person name="Yu H."/>
            <person name="Li Y."/>
            <person name="Xu H."/>
            <person name="Wei S."/>
            <person name="He X."/>
            <person name="Fang L."/>
            <person name="Zhang Z."/>
            <person name="Zhang Y."/>
            <person name="Huang X."/>
            <person name="Su Z."/>
            <person name="Tong W."/>
            <person name="Li J."/>
            <person name="Tong Z."/>
            <person name="Li S."/>
            <person name="Ye J."/>
            <person name="Wang L."/>
            <person name="Fang L."/>
            <person name="Lei T."/>
            <person name="Chen C."/>
            <person name="Chen H."/>
            <person name="Xu Z."/>
            <person name="Li H."/>
            <person name="Huang H."/>
            <person name="Zhang F."/>
            <person name="Xu H."/>
            <person name="Li N."/>
            <person name="Zhao C."/>
            <person name="Li S."/>
            <person name="Dong L."/>
            <person name="Huang Y."/>
            <person name="Li L."/>
            <person name="Xi Y."/>
            <person name="Qi Q."/>
            <person name="Li W."/>
            <person name="Zhang B."/>
            <person name="Hu W."/>
            <person name="Zhang Y."/>
            <person name="Tian X."/>
            <person name="Jiao Y."/>
            <person name="Liang X."/>
            <person name="Jin J."/>
            <person name="Gao L."/>
            <person name="Zheng W."/>
            <person name="Hao B."/>
            <person name="Liu S."/>
            <person name="Wang W."/>
            <person name="Yuan L."/>
            <person name="Cao M."/>
            <person name="McDermott J."/>
            <person name="Samudrala R."/>
            <person name="Wang J."/>
            <person name="Wong G.K."/>
            <person name="Yang H."/>
        </authorList>
    </citation>
    <scope>NUCLEOTIDE SEQUENCE [LARGE SCALE GENOMIC DNA]</scope>
</reference>
<protein>
    <recommendedName>
        <fullName evidence="1">Glutamine amidotransferase type-2 domain-containing protein</fullName>
    </recommendedName>
</protein>
<organism evidence="2">
    <name type="scientific">Oryza sativa subsp. japonica</name>
    <name type="common">Rice</name>
    <dbReference type="NCBI Taxonomy" id="39947"/>
    <lineage>
        <taxon>Eukaryota</taxon>
        <taxon>Viridiplantae</taxon>
        <taxon>Streptophyta</taxon>
        <taxon>Embryophyta</taxon>
        <taxon>Tracheophyta</taxon>
        <taxon>Spermatophyta</taxon>
        <taxon>Magnoliopsida</taxon>
        <taxon>Liliopsida</taxon>
        <taxon>Poales</taxon>
        <taxon>Poaceae</taxon>
        <taxon>BOP clade</taxon>
        <taxon>Oryzoideae</taxon>
        <taxon>Oryzeae</taxon>
        <taxon>Oryzinae</taxon>
        <taxon>Oryza</taxon>
        <taxon>Oryza sativa</taxon>
    </lineage>
</organism>
<dbReference type="Gene3D" id="3.60.20.10">
    <property type="entry name" value="Glutamine Phosphoribosylpyrophosphate, subunit 1, domain 1"/>
    <property type="match status" value="1"/>
</dbReference>
<dbReference type="EMBL" id="CM000143">
    <property type="protein sequence ID" value="EAZ37530.1"/>
    <property type="molecule type" value="Genomic_DNA"/>
</dbReference>
<dbReference type="PROSITE" id="PS51278">
    <property type="entry name" value="GATASE_TYPE_2"/>
    <property type="match status" value="1"/>
</dbReference>
<evidence type="ECO:0000259" key="1">
    <source>
        <dbReference type="PROSITE" id="PS51278"/>
    </source>
</evidence>
<name>A3BD91_ORYSJ</name>
<feature type="domain" description="Glutamine amidotransferase type-2" evidence="1">
    <location>
        <begin position="115"/>
        <end position="172"/>
    </location>
</feature>
<dbReference type="Proteomes" id="UP000007752">
    <property type="component" value="Chromosome 6"/>
</dbReference>
<dbReference type="InterPro" id="IPR029055">
    <property type="entry name" value="Ntn_hydrolases_N"/>
</dbReference>
<reference evidence="2" key="2">
    <citation type="submission" date="2008-12" db="EMBL/GenBank/DDBJ databases">
        <title>Improved gene annotation of the rice (Oryza sativa) genomes.</title>
        <authorList>
            <person name="Wang J."/>
            <person name="Li R."/>
            <person name="Fan W."/>
            <person name="Huang Q."/>
            <person name="Zhang J."/>
            <person name="Zhou Y."/>
            <person name="Hu Y."/>
            <person name="Zi S."/>
            <person name="Li J."/>
            <person name="Ni P."/>
            <person name="Zheng H."/>
            <person name="Zhang Y."/>
            <person name="Zhao M."/>
            <person name="Hao Q."/>
            <person name="McDermott J."/>
            <person name="Samudrala R."/>
            <person name="Kristiansen K."/>
            <person name="Wong G.K.-S."/>
        </authorList>
    </citation>
    <scope>NUCLEOTIDE SEQUENCE</scope>
</reference>
<dbReference type="InterPro" id="IPR017932">
    <property type="entry name" value="GATase_2_dom"/>
</dbReference>